<feature type="domain" description="Amidohydrolase-related" evidence="2">
    <location>
        <begin position="22"/>
        <end position="301"/>
    </location>
</feature>
<dbReference type="SUPFAM" id="SSF51556">
    <property type="entry name" value="Metallo-dependent hydrolases"/>
    <property type="match status" value="1"/>
</dbReference>
<dbReference type="GO" id="GO:0016831">
    <property type="term" value="F:carboxy-lyase activity"/>
    <property type="evidence" value="ECO:0007669"/>
    <property type="project" value="InterPro"/>
</dbReference>
<accession>A0A846U4Y6</accession>
<dbReference type="Proteomes" id="UP000521379">
    <property type="component" value="Unassembled WGS sequence"/>
</dbReference>
<dbReference type="Pfam" id="PF04909">
    <property type="entry name" value="Amidohydro_2"/>
    <property type="match status" value="1"/>
</dbReference>
<evidence type="ECO:0000259" key="2">
    <source>
        <dbReference type="Pfam" id="PF04909"/>
    </source>
</evidence>
<dbReference type="InterPro" id="IPR032466">
    <property type="entry name" value="Metal_Hydrolase"/>
</dbReference>
<evidence type="ECO:0000256" key="1">
    <source>
        <dbReference type="ARBA" id="ARBA00023239"/>
    </source>
</evidence>
<dbReference type="Gene3D" id="3.20.20.140">
    <property type="entry name" value="Metal-dependent hydrolases"/>
    <property type="match status" value="1"/>
</dbReference>
<dbReference type="GO" id="GO:0005737">
    <property type="term" value="C:cytoplasm"/>
    <property type="evidence" value="ECO:0007669"/>
    <property type="project" value="TreeGrafter"/>
</dbReference>
<dbReference type="InterPro" id="IPR006680">
    <property type="entry name" value="Amidohydro-rel"/>
</dbReference>
<evidence type="ECO:0000313" key="4">
    <source>
        <dbReference type="Proteomes" id="UP000521379"/>
    </source>
</evidence>
<dbReference type="AlphaFoldDB" id="A0A846U4Y6"/>
<dbReference type="InterPro" id="IPR032465">
    <property type="entry name" value="ACMSD"/>
</dbReference>
<comment type="caution">
    <text evidence="3">The sequence shown here is derived from an EMBL/GenBank/DDBJ whole genome shotgun (WGS) entry which is preliminary data.</text>
</comment>
<proteinExistence type="predicted"/>
<dbReference type="GO" id="GO:0016787">
    <property type="term" value="F:hydrolase activity"/>
    <property type="evidence" value="ECO:0007669"/>
    <property type="project" value="UniProtKB-KW"/>
</dbReference>
<dbReference type="PANTHER" id="PTHR21240">
    <property type="entry name" value="2-AMINO-3-CARBOXYLMUCONATE-6-SEMIALDEHYDE DECARBOXYLASE"/>
    <property type="match status" value="1"/>
</dbReference>
<keyword evidence="3" id="KW-0378">Hydrolase</keyword>
<dbReference type="EMBL" id="JAAVUN010000002">
    <property type="protein sequence ID" value="NKE08786.1"/>
    <property type="molecule type" value="Genomic_DNA"/>
</dbReference>
<dbReference type="GO" id="GO:0019748">
    <property type="term" value="P:secondary metabolic process"/>
    <property type="evidence" value="ECO:0007669"/>
    <property type="project" value="TreeGrafter"/>
</dbReference>
<gene>
    <name evidence="3" type="ORF">GTW58_02235</name>
</gene>
<organism evidence="3 4">
    <name type="scientific">Kocuria subflava</name>
    <dbReference type="NCBI Taxonomy" id="1736139"/>
    <lineage>
        <taxon>Bacteria</taxon>
        <taxon>Bacillati</taxon>
        <taxon>Actinomycetota</taxon>
        <taxon>Actinomycetes</taxon>
        <taxon>Micrococcales</taxon>
        <taxon>Micrococcaceae</taxon>
        <taxon>Kocuria</taxon>
    </lineage>
</organism>
<sequence length="329" mass="35640">MGTMQPGAGRTEATGTPSWFTDVHAHFVPQAYRQALLEQGINFPDGSPIPEWSAAGHVEALDELGITTAMLSASSPGVEVDGRPEYWARLLSESGADERTEHPGRFGPLAALPLPEIDASLREIAHALDDLNADGFALLTHVQGVYLGDARLDPVMEELNRREAVVFVHPTSPAGCAHVDMGRPAPLVEYLFDTTRAVINLVLTATLSRYPAIRWIVPHNGAVLADVADRVHLFQQYVLHPPSELDVQQALKGLFYEVGSSAPFPRAAAAVRTLTTDDHILLGTDLPYAPPAAVRANIQRIRGGEYLEEPGLTQLCHGTADILFPRLHP</sequence>
<name>A0A846U4Y6_9MICC</name>
<evidence type="ECO:0000313" key="3">
    <source>
        <dbReference type="EMBL" id="NKE08786.1"/>
    </source>
</evidence>
<keyword evidence="1" id="KW-0456">Lyase</keyword>
<protein>
    <submittedName>
        <fullName evidence="3">Amidohydrolase family protein</fullName>
    </submittedName>
</protein>
<keyword evidence="4" id="KW-1185">Reference proteome</keyword>
<reference evidence="3 4" key="1">
    <citation type="submission" date="2020-02" db="EMBL/GenBank/DDBJ databases">
        <authorList>
            <person name="Sun Q."/>
        </authorList>
    </citation>
    <scope>NUCLEOTIDE SEQUENCE [LARGE SCALE GENOMIC DNA]</scope>
    <source>
        <strain evidence="3 4">YIM 13062</strain>
    </source>
</reference>
<dbReference type="PANTHER" id="PTHR21240:SF28">
    <property type="entry name" value="ISO-OROTATE DECARBOXYLASE (EUROFUNG)"/>
    <property type="match status" value="1"/>
</dbReference>